<dbReference type="SUPFAM" id="SSF51206">
    <property type="entry name" value="cAMP-binding domain-like"/>
    <property type="match status" value="1"/>
</dbReference>
<dbReference type="Proteomes" id="UP000660680">
    <property type="component" value="Unassembled WGS sequence"/>
</dbReference>
<dbReference type="EMBL" id="BMRB01000003">
    <property type="protein sequence ID" value="GGS43415.1"/>
    <property type="molecule type" value="Genomic_DNA"/>
</dbReference>
<evidence type="ECO:0000259" key="1">
    <source>
        <dbReference type="Pfam" id="PF00027"/>
    </source>
</evidence>
<dbReference type="InterPro" id="IPR018490">
    <property type="entry name" value="cNMP-bd_dom_sf"/>
</dbReference>
<protein>
    <submittedName>
        <fullName evidence="3">Nucleotide-binding protein</fullName>
    </submittedName>
</protein>
<reference evidence="3" key="2">
    <citation type="submission" date="2020-09" db="EMBL/GenBank/DDBJ databases">
        <authorList>
            <person name="Sun Q."/>
            <person name="Ohkuma M."/>
        </authorList>
    </citation>
    <scope>NUCLEOTIDE SEQUENCE</scope>
    <source>
        <strain evidence="3">JCM 3276</strain>
    </source>
</reference>
<comment type="caution">
    <text evidence="3">The sequence shown here is derived from an EMBL/GenBank/DDBJ whole genome shotgun (WGS) entry which is preliminary data.</text>
</comment>
<dbReference type="Pfam" id="PF00027">
    <property type="entry name" value="cNMP_binding"/>
    <property type="match status" value="1"/>
</dbReference>
<organism evidence="3 4">
    <name type="scientific">Actinokineospora fastidiosa</name>
    <dbReference type="NCBI Taxonomy" id="1816"/>
    <lineage>
        <taxon>Bacteria</taxon>
        <taxon>Bacillati</taxon>
        <taxon>Actinomycetota</taxon>
        <taxon>Actinomycetes</taxon>
        <taxon>Pseudonocardiales</taxon>
        <taxon>Pseudonocardiaceae</taxon>
        <taxon>Actinokineospora</taxon>
    </lineage>
</organism>
<dbReference type="InterPro" id="IPR014710">
    <property type="entry name" value="RmlC-like_jellyroll"/>
</dbReference>
<evidence type="ECO:0000313" key="4">
    <source>
        <dbReference type="Proteomes" id="UP000660680"/>
    </source>
</evidence>
<feature type="domain" description="Type 2A encapsulin shell protein SrpI-like" evidence="2">
    <location>
        <begin position="200"/>
        <end position="445"/>
    </location>
</feature>
<dbReference type="CDD" id="cd00038">
    <property type="entry name" value="CAP_ED"/>
    <property type="match status" value="1"/>
</dbReference>
<reference evidence="3" key="1">
    <citation type="journal article" date="2014" name="Int. J. Syst. Evol. Microbiol.">
        <title>Complete genome sequence of Corynebacterium casei LMG S-19264T (=DSM 44701T), isolated from a smear-ripened cheese.</title>
        <authorList>
            <consortium name="US DOE Joint Genome Institute (JGI-PGF)"/>
            <person name="Walter F."/>
            <person name="Albersmeier A."/>
            <person name="Kalinowski J."/>
            <person name="Ruckert C."/>
        </authorList>
    </citation>
    <scope>NUCLEOTIDE SEQUENCE</scope>
    <source>
        <strain evidence="3">JCM 3276</strain>
    </source>
</reference>
<accession>A0A918GKQ0</accession>
<dbReference type="InterPro" id="IPR045641">
    <property type="entry name" value="SrpI-like"/>
</dbReference>
<dbReference type="InterPro" id="IPR049817">
    <property type="entry name" value="Encap_f2b"/>
</dbReference>
<dbReference type="Gene3D" id="2.60.120.10">
    <property type="entry name" value="Jelly Rolls"/>
    <property type="match status" value="1"/>
</dbReference>
<sequence>MVAQLVAEWRMSLSTTAARNLATTTKTRPQSQEITDRWLLRVLPWVEARGGAYRVNRRRVPVAGDGLVGCTAIGSLYRVIPSELAEVLAGFADEDVLSALSDRFEQREFAAGDTLPADGVTVVAHGKVSKLGRGEYGDTVVIDVLGEGGCVGQEVFRGGEPNYRVEAVTDVTALTLPRSAVAAVLDAAPHLREHLSRRPPAVNKRGEAEIAVASGHDGEVTLPGTYADYELHPREYELSVAQAVLRIHTRVSDLYSAPMNQAEEQLRLTIEALRERQEREMVTNRDFGLLHNVDPSQRIRTRTGPPTPDDMDNLLSRRRKTQVLLAHPRTIAAFGRECSRRGLNPPSVSVEGTEQASWRGVPLLPCDKIPIGQGGTSAVIAMRMGEENQGVVGLYQTGLPEEHQPGLSVRFMGIDEKAIASYLVTTYYSAAVLVPDALGVLDGVQL</sequence>
<evidence type="ECO:0000259" key="2">
    <source>
        <dbReference type="Pfam" id="PF19307"/>
    </source>
</evidence>
<name>A0A918GKQ0_9PSEU</name>
<dbReference type="Pfam" id="PF19307">
    <property type="entry name" value="SrpI-like"/>
    <property type="match status" value="1"/>
</dbReference>
<dbReference type="InterPro" id="IPR000595">
    <property type="entry name" value="cNMP-bd_dom"/>
</dbReference>
<evidence type="ECO:0000313" key="3">
    <source>
        <dbReference type="EMBL" id="GGS43415.1"/>
    </source>
</evidence>
<dbReference type="NCBIfam" id="NF041163">
    <property type="entry name" value="encap_f2b"/>
    <property type="match status" value="1"/>
</dbReference>
<proteinExistence type="predicted"/>
<feature type="domain" description="Cyclic nucleotide-binding" evidence="1">
    <location>
        <begin position="116"/>
        <end position="186"/>
    </location>
</feature>
<gene>
    <name evidence="3" type="ORF">GCM10010171_43160</name>
</gene>
<dbReference type="AlphaFoldDB" id="A0A918GKQ0"/>
<keyword evidence="4" id="KW-1185">Reference proteome</keyword>